<sequence>MATELERAVKKLNQALNHASEEERTEFLEQNFQPDQFELAAKAPVSNWKKFVSRTGQLLATAGLIVLRVLLWILKAPFFIFSFLKNWFFMGLGLWVMCWFFDGVYRIVVLDQYRPFQSTPTSMNDNITTIIVIIAGILSFIGTALQYKGEID</sequence>
<keyword evidence="1" id="KW-0472">Membrane</keyword>
<keyword evidence="1" id="KW-1133">Transmembrane helix</keyword>
<organism evidence="2 3">
    <name type="scientific">Streptococcus sanguinis SK72</name>
    <dbReference type="NCBI Taxonomy" id="888809"/>
    <lineage>
        <taxon>Bacteria</taxon>
        <taxon>Bacillati</taxon>
        <taxon>Bacillota</taxon>
        <taxon>Bacilli</taxon>
        <taxon>Lactobacillales</taxon>
        <taxon>Streptococcaceae</taxon>
        <taxon>Streptococcus</taxon>
    </lineage>
</organism>
<feature type="transmembrane region" description="Helical" evidence="1">
    <location>
        <begin position="87"/>
        <end position="105"/>
    </location>
</feature>
<name>F0I3U9_STRSA</name>
<proteinExistence type="predicted"/>
<accession>F0I3U9</accession>
<evidence type="ECO:0000256" key="1">
    <source>
        <dbReference type="SAM" id="Phobius"/>
    </source>
</evidence>
<comment type="caution">
    <text evidence="2">The sequence shown here is derived from an EMBL/GenBank/DDBJ whole genome shotgun (WGS) entry which is preliminary data.</text>
</comment>
<dbReference type="HOGENOM" id="CLU_1721300_0_0_9"/>
<gene>
    <name evidence="2" type="ORF">HMPREF9381_1839</name>
</gene>
<evidence type="ECO:0000313" key="2">
    <source>
        <dbReference type="EMBL" id="EGD28866.1"/>
    </source>
</evidence>
<dbReference type="EMBL" id="AEXV01000011">
    <property type="protein sequence ID" value="EGD28866.1"/>
    <property type="molecule type" value="Genomic_DNA"/>
</dbReference>
<dbReference type="AlphaFoldDB" id="F0I3U9"/>
<protein>
    <submittedName>
        <fullName evidence="2">Uncharacterized protein</fullName>
    </submittedName>
</protein>
<feature type="transmembrane region" description="Helical" evidence="1">
    <location>
        <begin position="58"/>
        <end position="81"/>
    </location>
</feature>
<dbReference type="RefSeq" id="WP_002905330.1">
    <property type="nucleotide sequence ID" value="NZ_GL872376.1"/>
</dbReference>
<evidence type="ECO:0000313" key="3">
    <source>
        <dbReference type="Proteomes" id="UP000003332"/>
    </source>
</evidence>
<reference evidence="2 3" key="1">
    <citation type="submission" date="2011-02" db="EMBL/GenBank/DDBJ databases">
        <authorList>
            <person name="Muzny D."/>
            <person name="Qin X."/>
            <person name="Deng J."/>
            <person name="Jiang H."/>
            <person name="Liu Y."/>
            <person name="Qu J."/>
            <person name="Song X.-Z."/>
            <person name="Zhang L."/>
            <person name="Thornton R."/>
            <person name="Coyle M."/>
            <person name="Francisco L."/>
            <person name="Jackson L."/>
            <person name="Javaid M."/>
            <person name="Korchina V."/>
            <person name="Kovar C."/>
            <person name="Mata R."/>
            <person name="Mathew T."/>
            <person name="Ngo R."/>
            <person name="Nguyen L."/>
            <person name="Nguyen N."/>
            <person name="Okwuonu G."/>
            <person name="Ongeri F."/>
            <person name="Pham C."/>
            <person name="Simmons D."/>
            <person name="Wilczek-Boney K."/>
            <person name="Hale W."/>
            <person name="Jakkamsetti A."/>
            <person name="Pham P."/>
            <person name="Ruth R."/>
            <person name="San Lucas F."/>
            <person name="Warren J."/>
            <person name="Zhang J."/>
            <person name="Zhao Z."/>
            <person name="Zhou C."/>
            <person name="Zhu D."/>
            <person name="Lee S."/>
            <person name="Bess C."/>
            <person name="Blankenburg K."/>
            <person name="Forbes L."/>
            <person name="Fu Q."/>
            <person name="Gubbala S."/>
            <person name="Hirani K."/>
            <person name="Jayaseelan J.C."/>
            <person name="Lara F."/>
            <person name="Munidasa M."/>
            <person name="Palculict T."/>
            <person name="Patil S."/>
            <person name="Pu L.-L."/>
            <person name="Saada N."/>
            <person name="Tang L."/>
            <person name="Weissenberger G."/>
            <person name="Zhu Y."/>
            <person name="Hemphill L."/>
            <person name="Shang Y."/>
            <person name="Youmans B."/>
            <person name="Ayvaz T."/>
            <person name="Ross M."/>
            <person name="Santibanez J."/>
            <person name="Aqrawi P."/>
            <person name="Gross S."/>
            <person name="Joshi V."/>
            <person name="Fowler G."/>
            <person name="Nazareth L."/>
            <person name="Reid J."/>
            <person name="Worley K."/>
            <person name="Petrosino J."/>
            <person name="Highlander S."/>
            <person name="Gibbs R."/>
        </authorList>
    </citation>
    <scope>NUCLEOTIDE SEQUENCE [LARGE SCALE GENOMIC DNA]</scope>
    <source>
        <strain evidence="2 3">SK72</strain>
    </source>
</reference>
<dbReference type="PATRIC" id="fig|888809.3.peg.1796"/>
<keyword evidence="1" id="KW-0812">Transmembrane</keyword>
<feature type="transmembrane region" description="Helical" evidence="1">
    <location>
        <begin position="126"/>
        <end position="147"/>
    </location>
</feature>
<dbReference type="Proteomes" id="UP000003332">
    <property type="component" value="Unassembled WGS sequence"/>
</dbReference>